<dbReference type="KEGG" id="acel:acsn021_16200"/>
<dbReference type="AlphaFoldDB" id="A0A6S6R4P0"/>
<proteinExistence type="predicted"/>
<dbReference type="SUPFAM" id="SSF50151">
    <property type="entry name" value="SacY-like RNA-binding domain"/>
    <property type="match status" value="1"/>
</dbReference>
<name>A0A6S6R4P0_9FIRM</name>
<dbReference type="SUPFAM" id="SSF63520">
    <property type="entry name" value="PTS-regulatory domain, PRD"/>
    <property type="match status" value="2"/>
</dbReference>
<keyword evidence="2" id="KW-1185">Reference proteome</keyword>
<dbReference type="RefSeq" id="WP_184094377.1">
    <property type="nucleotide sequence ID" value="NZ_AP023367.1"/>
</dbReference>
<dbReference type="GO" id="GO:0003723">
    <property type="term" value="F:RNA binding"/>
    <property type="evidence" value="ECO:0007669"/>
    <property type="project" value="InterPro"/>
</dbReference>
<organism evidence="1 2">
    <name type="scientific">Anaerocolumna cellulosilytica</name>
    <dbReference type="NCBI Taxonomy" id="433286"/>
    <lineage>
        <taxon>Bacteria</taxon>
        <taxon>Bacillati</taxon>
        <taxon>Bacillota</taxon>
        <taxon>Clostridia</taxon>
        <taxon>Lachnospirales</taxon>
        <taxon>Lachnospiraceae</taxon>
        <taxon>Anaerocolumna</taxon>
    </lineage>
</organism>
<gene>
    <name evidence="1" type="primary">licT_1</name>
    <name evidence="1" type="ORF">acsn021_16200</name>
</gene>
<sequence length="280" mass="32638">MVIDKIINNNIVSSYDDKGREVVVMGRGLGFQSKVGQQITKSRIEKIFRMESSEESEKLQAVLADIPLEYIQIVDEIIAFAHTVLTNKLNKSIYITLTDHINYAIDRHRQGVHFSNALLWEIKKLYQKEFCVGKKALEIIWQRLAIELSEDEAASITLHIVNAEFGVEMPNTIDITKLIQNVIKIVTYHFQTALNEESINYDRFITHLKFFSQRVITNCNNHGEDEVFHKMIKNQYPEAYECARKIKAYIEKEYGIDLPNEEMVYLTIHIKRITMDHQDE</sequence>
<dbReference type="InterPro" id="IPR004341">
    <property type="entry name" value="CAT_RNA-bd_dom"/>
</dbReference>
<reference evidence="1 2" key="1">
    <citation type="journal article" date="2016" name="Int. J. Syst. Evol. Microbiol.">
        <title>Descriptions of Anaerotaenia torta gen. nov., sp. nov. and Anaerocolumna cellulosilytica gen. nov., sp. nov. isolated from a methanogenic reactor of cattle waste.</title>
        <authorList>
            <person name="Uek A."/>
            <person name="Ohtaki Y."/>
            <person name="Kaku N."/>
            <person name="Ueki K."/>
        </authorList>
    </citation>
    <scope>NUCLEOTIDE SEQUENCE [LARGE SCALE GENOMIC DNA]</scope>
    <source>
        <strain evidence="1 2">SN021</strain>
    </source>
</reference>
<evidence type="ECO:0000313" key="2">
    <source>
        <dbReference type="Proteomes" id="UP000515561"/>
    </source>
</evidence>
<accession>A0A6S6R4P0</accession>
<dbReference type="Pfam" id="PF00874">
    <property type="entry name" value="PRD"/>
    <property type="match status" value="2"/>
</dbReference>
<dbReference type="Proteomes" id="UP000515561">
    <property type="component" value="Chromosome"/>
</dbReference>
<dbReference type="InterPro" id="IPR011608">
    <property type="entry name" value="PRD"/>
</dbReference>
<dbReference type="Gene3D" id="2.30.24.10">
    <property type="entry name" value="CAT RNA-binding domain"/>
    <property type="match status" value="1"/>
</dbReference>
<dbReference type="SMART" id="SM01061">
    <property type="entry name" value="CAT_RBD"/>
    <property type="match status" value="1"/>
</dbReference>
<dbReference type="InterPro" id="IPR050661">
    <property type="entry name" value="BglG_antiterminators"/>
</dbReference>
<dbReference type="PROSITE" id="PS51372">
    <property type="entry name" value="PRD_2"/>
    <property type="match status" value="2"/>
</dbReference>
<dbReference type="Pfam" id="PF03123">
    <property type="entry name" value="CAT_RBD"/>
    <property type="match status" value="1"/>
</dbReference>
<evidence type="ECO:0000313" key="1">
    <source>
        <dbReference type="EMBL" id="BCJ94051.1"/>
    </source>
</evidence>
<dbReference type="InterPro" id="IPR036650">
    <property type="entry name" value="CAT_RNA-bd_dom_sf"/>
</dbReference>
<dbReference type="PANTHER" id="PTHR30185:SF15">
    <property type="entry name" value="CRYPTIC BETA-GLUCOSIDE BGL OPERON ANTITERMINATOR"/>
    <property type="match status" value="1"/>
</dbReference>
<dbReference type="InterPro" id="IPR036634">
    <property type="entry name" value="PRD_sf"/>
</dbReference>
<dbReference type="EMBL" id="AP023367">
    <property type="protein sequence ID" value="BCJ94051.1"/>
    <property type="molecule type" value="Genomic_DNA"/>
</dbReference>
<dbReference type="NCBIfam" id="NF046042">
    <property type="entry name" value="LicT"/>
    <property type="match status" value="1"/>
</dbReference>
<dbReference type="Gene3D" id="1.10.1790.10">
    <property type="entry name" value="PRD domain"/>
    <property type="match status" value="2"/>
</dbReference>
<dbReference type="PANTHER" id="PTHR30185">
    <property type="entry name" value="CRYPTIC BETA-GLUCOSIDE BGL OPERON ANTITERMINATOR"/>
    <property type="match status" value="1"/>
</dbReference>
<protein>
    <submittedName>
        <fullName evidence="1">Transcription antiterminator LicT</fullName>
    </submittedName>
</protein>
<dbReference type="GO" id="GO:0006355">
    <property type="term" value="P:regulation of DNA-templated transcription"/>
    <property type="evidence" value="ECO:0007669"/>
    <property type="project" value="InterPro"/>
</dbReference>